<organism evidence="11 12">
    <name type="scientific">Moraxella pluranimalium</name>
    <dbReference type="NCBI Taxonomy" id="470453"/>
    <lineage>
        <taxon>Bacteria</taxon>
        <taxon>Pseudomonadati</taxon>
        <taxon>Pseudomonadota</taxon>
        <taxon>Gammaproteobacteria</taxon>
        <taxon>Moraxellales</taxon>
        <taxon>Moraxellaceae</taxon>
        <taxon>Moraxella</taxon>
    </lineage>
</organism>
<dbReference type="GO" id="GO:0009245">
    <property type="term" value="P:lipid A biosynthetic process"/>
    <property type="evidence" value="ECO:0007669"/>
    <property type="project" value="TreeGrafter"/>
</dbReference>
<comment type="function">
    <text evidence="9">Involved in lipopolysaccharide (LPS) biosynthesis. Catalyzes the transfer of 3-deoxy-D-manno-octulosonate (Kdo) residue(s) from CMP-Kdo to lipid IV(A), the tetraacyldisaccharide-1,4'-bisphosphate precursor of lipid A.</text>
</comment>
<keyword evidence="12" id="KW-1185">Reference proteome</keyword>
<gene>
    <name evidence="11" type="ORF">B0680_09970</name>
</gene>
<dbReference type="Gene3D" id="3.40.50.11720">
    <property type="entry name" value="3-Deoxy-D-manno-octulosonic-acid transferase, N-terminal domain"/>
    <property type="match status" value="1"/>
</dbReference>
<dbReference type="GO" id="GO:0005886">
    <property type="term" value="C:plasma membrane"/>
    <property type="evidence" value="ECO:0007669"/>
    <property type="project" value="UniProtKB-SubCell"/>
</dbReference>
<evidence type="ECO:0000256" key="4">
    <source>
        <dbReference type="ARBA" id="ARBA00022679"/>
    </source>
</evidence>
<feature type="active site" description="Proton acceptor" evidence="7">
    <location>
        <position position="67"/>
    </location>
</feature>
<keyword evidence="4 9" id="KW-0808">Transferase</keyword>
<evidence type="ECO:0000256" key="7">
    <source>
        <dbReference type="PIRSR" id="PIRSR639901-1"/>
    </source>
</evidence>
<keyword evidence="9" id="KW-1003">Cell membrane</keyword>
<dbReference type="PANTHER" id="PTHR42755:SF1">
    <property type="entry name" value="3-DEOXY-D-MANNO-OCTULOSONIC ACID TRANSFERASE, MITOCHONDRIAL-RELATED"/>
    <property type="match status" value="1"/>
</dbReference>
<evidence type="ECO:0000256" key="9">
    <source>
        <dbReference type="RuleBase" id="RU365103"/>
    </source>
</evidence>
<feature type="site" description="Transition state stabilizer" evidence="8">
    <location>
        <position position="218"/>
    </location>
</feature>
<comment type="pathway">
    <text evidence="1 9">Bacterial outer membrane biogenesis; LPS core biosynthesis.</text>
</comment>
<dbReference type="InterPro" id="IPR039901">
    <property type="entry name" value="Kdotransferase"/>
</dbReference>
<reference evidence="11 12" key="1">
    <citation type="submission" date="2017-02" db="EMBL/GenBank/DDBJ databases">
        <title>Draft genome sequence of Moraxella pluranimalium CCUG 54913T type strain.</title>
        <authorList>
            <person name="Salva-Serra F."/>
            <person name="Engstrom-Jakobsson H."/>
            <person name="Thorell K."/>
            <person name="Jaen-Luchoro D."/>
            <person name="Gonzales-Siles L."/>
            <person name="Karlsson R."/>
            <person name="Yazdan S."/>
            <person name="Boulund F."/>
            <person name="Johnning A."/>
            <person name="Engstrand L."/>
            <person name="Kristiansson E."/>
            <person name="Moore E."/>
        </authorList>
    </citation>
    <scope>NUCLEOTIDE SEQUENCE [LARGE SCALE GENOMIC DNA]</scope>
    <source>
        <strain evidence="11 12">CCUG 54913</strain>
    </source>
</reference>
<keyword evidence="9" id="KW-0472">Membrane</keyword>
<dbReference type="OrthoDB" id="9789797at2"/>
<evidence type="ECO:0000256" key="6">
    <source>
        <dbReference type="ARBA" id="ARBA00049183"/>
    </source>
</evidence>
<protein>
    <recommendedName>
        <fullName evidence="3 9">3-deoxy-D-manno-octulosonic acid transferase</fullName>
        <shortName evidence="9">Kdo transferase</shortName>
        <ecNumber evidence="2 9">2.4.99.12</ecNumber>
    </recommendedName>
    <alternativeName>
        <fullName evidence="5 9">Lipid IV(A) 3-deoxy-D-manno-octulosonic acid transferase</fullName>
    </alternativeName>
</protein>
<dbReference type="UniPathway" id="UPA00958"/>
<evidence type="ECO:0000313" key="12">
    <source>
        <dbReference type="Proteomes" id="UP000189800"/>
    </source>
</evidence>
<accession>A0A1T0CG41</accession>
<dbReference type="AlphaFoldDB" id="A0A1T0CG41"/>
<dbReference type="Pfam" id="PF04413">
    <property type="entry name" value="Glycos_transf_N"/>
    <property type="match status" value="1"/>
</dbReference>
<comment type="subcellular location">
    <subcellularLocation>
        <location evidence="9">Cell membrane</location>
    </subcellularLocation>
</comment>
<dbReference type="PANTHER" id="PTHR42755">
    <property type="entry name" value="3-DEOXY-MANNO-OCTULOSONATE CYTIDYLYLTRANSFERASE"/>
    <property type="match status" value="1"/>
</dbReference>
<feature type="site" description="Transition state stabilizer" evidence="8">
    <location>
        <position position="140"/>
    </location>
</feature>
<proteinExistence type="inferred from homology"/>
<comment type="catalytic activity">
    <reaction evidence="6 9">
        <text>lipid IVA (E. coli) + CMP-3-deoxy-beta-D-manno-octulosonate = alpha-Kdo-(2-&gt;6)-lipid IVA (E. coli) + CMP + H(+)</text>
        <dbReference type="Rhea" id="RHEA:28066"/>
        <dbReference type="ChEBI" id="CHEBI:15378"/>
        <dbReference type="ChEBI" id="CHEBI:58603"/>
        <dbReference type="ChEBI" id="CHEBI:60364"/>
        <dbReference type="ChEBI" id="CHEBI:60377"/>
        <dbReference type="ChEBI" id="CHEBI:85987"/>
        <dbReference type="EC" id="2.4.99.12"/>
    </reaction>
</comment>
<feature type="domain" description="3-deoxy-D-manno-octulosonic-acid transferase N-terminal" evidence="10">
    <location>
        <begin position="39"/>
        <end position="219"/>
    </location>
</feature>
<dbReference type="STRING" id="470453.B0680_09970"/>
<evidence type="ECO:0000256" key="5">
    <source>
        <dbReference type="ARBA" id="ARBA00031445"/>
    </source>
</evidence>
<dbReference type="InterPro" id="IPR038107">
    <property type="entry name" value="Glycos_transf_N_sf"/>
</dbReference>
<dbReference type="RefSeq" id="WP_078254942.1">
    <property type="nucleotide sequence ID" value="NZ_MUYU01000031.1"/>
</dbReference>
<comment type="caution">
    <text evidence="11">The sequence shown here is derived from an EMBL/GenBank/DDBJ whole genome shotgun (WGS) entry which is preliminary data.</text>
</comment>
<name>A0A1T0CG41_9GAMM</name>
<dbReference type="Gene3D" id="3.40.50.2000">
    <property type="entry name" value="Glycogen Phosphorylase B"/>
    <property type="match status" value="1"/>
</dbReference>
<evidence type="ECO:0000313" key="11">
    <source>
        <dbReference type="EMBL" id="OOS21305.1"/>
    </source>
</evidence>
<dbReference type="GO" id="GO:0009244">
    <property type="term" value="P:lipopolysaccharide core region biosynthetic process"/>
    <property type="evidence" value="ECO:0007669"/>
    <property type="project" value="UniProtKB-UniRule"/>
</dbReference>
<dbReference type="EC" id="2.4.99.12" evidence="2 9"/>
<dbReference type="SUPFAM" id="SSF53756">
    <property type="entry name" value="UDP-Glycosyltransferase/glycogen phosphorylase"/>
    <property type="match status" value="1"/>
</dbReference>
<evidence type="ECO:0000256" key="3">
    <source>
        <dbReference type="ARBA" id="ARBA00019077"/>
    </source>
</evidence>
<dbReference type="GO" id="GO:0043842">
    <property type="term" value="F:Kdo transferase activity"/>
    <property type="evidence" value="ECO:0007669"/>
    <property type="project" value="UniProtKB-EC"/>
</dbReference>
<dbReference type="Proteomes" id="UP000189800">
    <property type="component" value="Unassembled WGS sequence"/>
</dbReference>
<keyword evidence="9" id="KW-0448">Lipopolysaccharide biosynthesis</keyword>
<dbReference type="EMBL" id="MUYU01000031">
    <property type="protein sequence ID" value="OOS21305.1"/>
    <property type="molecule type" value="Genomic_DNA"/>
</dbReference>
<evidence type="ECO:0000256" key="2">
    <source>
        <dbReference type="ARBA" id="ARBA00012621"/>
    </source>
</evidence>
<sequence>MMPVAPPLYYKVAISLLAPIYRMMVKKKSRHRPTLTRELGERFGEQYLPAPKADKGVIWCHAVSLGELNTAYPLLKKLLDAGFGLWISSTTQTGFERASRLFVDEIEQSRVSHSFVPVDSPVAIQRFLAHVQPVMTLFIETELWANTLYELKKQHIPALMVNARLTDKSYQGYAKITKVSRSMMANLDKIIAQDSDSAKRFLALGANNAQVVVVDSLKWVSQSGLTPANQQLAKTMADVIHTAGRRAVWTMASTHDGEELLALSAHRQLIDKLQSLSNQQANPLLILVPRHPERFDAVYQLCCEMGLVTARRSANDVITAETQVYLADTMGELMAWYQLCDVAVVGGSFVPVGGHNPIEPASLGKPIIMGSYDDNCHLLTKELRKAGALAQLDATDAQVADKLIEALVQTYVYHWSGEQGERLVKAKQSALTHQFDEIMSVLHHTEDGHGL</sequence>
<evidence type="ECO:0000256" key="1">
    <source>
        <dbReference type="ARBA" id="ARBA00004713"/>
    </source>
</evidence>
<evidence type="ECO:0000259" key="10">
    <source>
        <dbReference type="Pfam" id="PF04413"/>
    </source>
</evidence>
<dbReference type="InterPro" id="IPR007507">
    <property type="entry name" value="Glycos_transf_N"/>
</dbReference>
<comment type="similarity">
    <text evidence="9">Belongs to the glycosyltransferase group 1 family.</text>
</comment>
<evidence type="ECO:0000256" key="8">
    <source>
        <dbReference type="PIRSR" id="PIRSR639901-2"/>
    </source>
</evidence>